<dbReference type="InterPro" id="IPR029526">
    <property type="entry name" value="PGBD"/>
</dbReference>
<protein>
    <recommendedName>
        <fullName evidence="2">PiggyBac transposable element-derived protein domain-containing protein</fullName>
    </recommendedName>
</protein>
<dbReference type="PANTHER" id="PTHR46599">
    <property type="entry name" value="PIGGYBAC TRANSPOSABLE ELEMENT-DERIVED PROTEIN 4"/>
    <property type="match status" value="1"/>
</dbReference>
<sequence>MPKKQIKLVYKIWMRCDESGYNCQFDIYTGKTAERIVKNCVKELSRRCAGHCSEKNHRVYFDNLFTSNGSLSFLKAQNMFACGTVIINRRNLPRSLLEDKILKQGEFDWSVSDENVVCLKWKDKRTVSGLSSQENPTAAASVDRREKKWRKKKTHLPTTNS</sequence>
<dbReference type="Pfam" id="PF13843">
    <property type="entry name" value="DDE_Tnp_1_7"/>
    <property type="match status" value="1"/>
</dbReference>
<reference evidence="3 4" key="1">
    <citation type="journal article" date="2019" name="Sci. Rep.">
        <title>Orb-weaving spider Araneus ventricosus genome elucidates the spidroin gene catalogue.</title>
        <authorList>
            <person name="Kono N."/>
            <person name="Nakamura H."/>
            <person name="Ohtoshi R."/>
            <person name="Moran D.A.P."/>
            <person name="Shinohara A."/>
            <person name="Yoshida Y."/>
            <person name="Fujiwara M."/>
            <person name="Mori M."/>
            <person name="Tomita M."/>
            <person name="Arakawa K."/>
        </authorList>
    </citation>
    <scope>NUCLEOTIDE SEQUENCE [LARGE SCALE GENOMIC DNA]</scope>
</reference>
<gene>
    <name evidence="3" type="ORF">AVEN_82477_1</name>
</gene>
<dbReference type="Proteomes" id="UP000499080">
    <property type="component" value="Unassembled WGS sequence"/>
</dbReference>
<comment type="caution">
    <text evidence="3">The sequence shown here is derived from an EMBL/GenBank/DDBJ whole genome shotgun (WGS) entry which is preliminary data.</text>
</comment>
<dbReference type="AlphaFoldDB" id="A0A4Y2KW66"/>
<evidence type="ECO:0000313" key="4">
    <source>
        <dbReference type="Proteomes" id="UP000499080"/>
    </source>
</evidence>
<dbReference type="PANTHER" id="PTHR46599:SF3">
    <property type="entry name" value="PIGGYBAC TRANSPOSABLE ELEMENT-DERIVED PROTEIN 4"/>
    <property type="match status" value="1"/>
</dbReference>
<evidence type="ECO:0000256" key="1">
    <source>
        <dbReference type="SAM" id="MobiDB-lite"/>
    </source>
</evidence>
<dbReference type="EMBL" id="BGPR01004997">
    <property type="protein sequence ID" value="GBN05763.1"/>
    <property type="molecule type" value="Genomic_DNA"/>
</dbReference>
<proteinExistence type="predicted"/>
<evidence type="ECO:0000313" key="3">
    <source>
        <dbReference type="EMBL" id="GBN05763.1"/>
    </source>
</evidence>
<dbReference type="OrthoDB" id="8193855at2759"/>
<name>A0A4Y2KW66_ARAVE</name>
<feature type="compositionally biased region" description="Polar residues" evidence="1">
    <location>
        <begin position="128"/>
        <end position="138"/>
    </location>
</feature>
<feature type="region of interest" description="Disordered" evidence="1">
    <location>
        <begin position="126"/>
        <end position="161"/>
    </location>
</feature>
<keyword evidence="4" id="KW-1185">Reference proteome</keyword>
<feature type="domain" description="PiggyBac transposable element-derived protein" evidence="2">
    <location>
        <begin position="1"/>
        <end position="148"/>
    </location>
</feature>
<organism evidence="3 4">
    <name type="scientific">Araneus ventricosus</name>
    <name type="common">Orbweaver spider</name>
    <name type="synonym">Epeira ventricosa</name>
    <dbReference type="NCBI Taxonomy" id="182803"/>
    <lineage>
        <taxon>Eukaryota</taxon>
        <taxon>Metazoa</taxon>
        <taxon>Ecdysozoa</taxon>
        <taxon>Arthropoda</taxon>
        <taxon>Chelicerata</taxon>
        <taxon>Arachnida</taxon>
        <taxon>Araneae</taxon>
        <taxon>Araneomorphae</taxon>
        <taxon>Entelegynae</taxon>
        <taxon>Araneoidea</taxon>
        <taxon>Araneidae</taxon>
        <taxon>Araneus</taxon>
    </lineage>
</organism>
<evidence type="ECO:0000259" key="2">
    <source>
        <dbReference type="Pfam" id="PF13843"/>
    </source>
</evidence>
<accession>A0A4Y2KW66</accession>